<dbReference type="InterPro" id="IPR004919">
    <property type="entry name" value="GmrSD_N"/>
</dbReference>
<sequence>MSNPKEEKAKVVKLKEILGKDLSIPGYQRPYKWTIKHVQQLLDDLLTHFRNQQQVYRIGTVVIHKYNEENKETKKIEEKLDIVDGQQRLITLSLLLYYLNNEKKFMDKSLLDEGVAHTLSKSNIINNYNFIKNYSISHKEAFKKYLLEICEMVYVELDDLDEAFQFFDSQNSRGKPLESYDLLKAYHLREMEDKPKEIIHHCVERWEKSALSQEINNLDKIINYILFRLRRWHYQESGEVFTSDELETFKGVSEGATYPYLSPLFSTKVVEKLAQQNPMFYHPRFVKTSFQTIQTLINGEQFFDYVQYYSELYEKLFKEGSGLVDKVKKINGKDIEKGVNTFLNNQEYCYRVGDKYLKNLFECTVLFYFDKFGEVYLDEFISKAFLWVYLIRFKHQRIPFKTVEDEACSKSGLLSHIERSLTPSQVLKYPLRLSLIKDTVAFPNVNGNIDGKIKEVFGV</sequence>
<name>A0AB37IV04_HAEPA</name>
<gene>
    <name evidence="3" type="ORF">DPV97_00770</name>
</gene>
<protein>
    <submittedName>
        <fullName evidence="3">DUF262 domain-containing protein</fullName>
    </submittedName>
</protein>
<evidence type="ECO:0000313" key="4">
    <source>
        <dbReference type="Proteomes" id="UP000253763"/>
    </source>
</evidence>
<dbReference type="InterPro" id="IPR057156">
    <property type="entry name" value="DUF7834"/>
</dbReference>
<dbReference type="Pfam" id="PF03235">
    <property type="entry name" value="GmrSD_N"/>
    <property type="match status" value="1"/>
</dbReference>
<organism evidence="3 4">
    <name type="scientific">Haemophilus parainfluenzae</name>
    <dbReference type="NCBI Taxonomy" id="729"/>
    <lineage>
        <taxon>Bacteria</taxon>
        <taxon>Pseudomonadati</taxon>
        <taxon>Pseudomonadota</taxon>
        <taxon>Gammaproteobacteria</taxon>
        <taxon>Pasteurellales</taxon>
        <taxon>Pasteurellaceae</taxon>
        <taxon>Haemophilus</taxon>
    </lineage>
</organism>
<reference evidence="3 4" key="1">
    <citation type="submission" date="2018-05" db="EMBL/GenBank/DDBJ databases">
        <title>Draft Genome Sequences for a Diverse set of 7 Haemophilus Species.</title>
        <authorList>
            <person name="Nichols M."/>
            <person name="Topaz N."/>
            <person name="Wang X."/>
            <person name="Wang X."/>
            <person name="Boxrud D."/>
        </authorList>
    </citation>
    <scope>NUCLEOTIDE SEQUENCE [LARGE SCALE GENOMIC DNA]</scope>
    <source>
        <strain evidence="3 4">C2008003258</strain>
    </source>
</reference>
<dbReference type="EMBL" id="QEPZ01000001">
    <property type="protein sequence ID" value="RDE94037.1"/>
    <property type="molecule type" value="Genomic_DNA"/>
</dbReference>
<comment type="caution">
    <text evidence="3">The sequence shown here is derived from an EMBL/GenBank/DDBJ whole genome shotgun (WGS) entry which is preliminary data.</text>
</comment>
<dbReference type="Pfam" id="PF25202">
    <property type="entry name" value="DUF7834"/>
    <property type="match status" value="1"/>
</dbReference>
<dbReference type="PANTHER" id="PTHR35149">
    <property type="entry name" value="SLL5132 PROTEIN"/>
    <property type="match status" value="1"/>
</dbReference>
<feature type="domain" description="GmrSD restriction endonucleases N-terminal" evidence="1">
    <location>
        <begin position="16"/>
        <end position="187"/>
    </location>
</feature>
<dbReference type="PANTHER" id="PTHR35149:SF2">
    <property type="entry name" value="DUF262 DOMAIN-CONTAINING PROTEIN"/>
    <property type="match status" value="1"/>
</dbReference>
<accession>A0AB37IV04</accession>
<evidence type="ECO:0000313" key="3">
    <source>
        <dbReference type="EMBL" id="RDE94037.1"/>
    </source>
</evidence>
<evidence type="ECO:0000259" key="1">
    <source>
        <dbReference type="Pfam" id="PF03235"/>
    </source>
</evidence>
<feature type="domain" description="DUF7834" evidence="2">
    <location>
        <begin position="200"/>
        <end position="432"/>
    </location>
</feature>
<dbReference type="Proteomes" id="UP000253763">
    <property type="component" value="Unassembled WGS sequence"/>
</dbReference>
<proteinExistence type="predicted"/>
<dbReference type="AlphaFoldDB" id="A0AB37IV04"/>
<dbReference type="RefSeq" id="WP_070714053.1">
    <property type="nucleotide sequence ID" value="NZ_QEPZ01000001.1"/>
</dbReference>
<evidence type="ECO:0000259" key="2">
    <source>
        <dbReference type="Pfam" id="PF25202"/>
    </source>
</evidence>